<dbReference type="AlphaFoldDB" id="A0A0B7AUI4"/>
<organism evidence="1">
    <name type="scientific">Arion vulgaris</name>
    <dbReference type="NCBI Taxonomy" id="1028688"/>
    <lineage>
        <taxon>Eukaryota</taxon>
        <taxon>Metazoa</taxon>
        <taxon>Spiralia</taxon>
        <taxon>Lophotrochozoa</taxon>
        <taxon>Mollusca</taxon>
        <taxon>Gastropoda</taxon>
        <taxon>Heterobranchia</taxon>
        <taxon>Euthyneura</taxon>
        <taxon>Panpulmonata</taxon>
        <taxon>Eupulmonata</taxon>
        <taxon>Stylommatophora</taxon>
        <taxon>Helicina</taxon>
        <taxon>Arionoidea</taxon>
        <taxon>Arionidae</taxon>
        <taxon>Arion</taxon>
    </lineage>
</organism>
<proteinExistence type="predicted"/>
<name>A0A0B7AUI4_9EUPU</name>
<gene>
    <name evidence="1" type="primary">ORF142760</name>
</gene>
<dbReference type="EMBL" id="HACG01037603">
    <property type="protein sequence ID" value="CEK84468.1"/>
    <property type="molecule type" value="Transcribed_RNA"/>
</dbReference>
<protein>
    <submittedName>
        <fullName evidence="1">Uncharacterized protein</fullName>
    </submittedName>
</protein>
<reference evidence="1" key="1">
    <citation type="submission" date="2014-12" db="EMBL/GenBank/DDBJ databases">
        <title>Insight into the proteome of Arion vulgaris.</title>
        <authorList>
            <person name="Aradska J."/>
            <person name="Bulat T."/>
            <person name="Smidak R."/>
            <person name="Sarate P."/>
            <person name="Gangsoo J."/>
            <person name="Sialana F."/>
            <person name="Bilban M."/>
            <person name="Lubec G."/>
        </authorList>
    </citation>
    <scope>NUCLEOTIDE SEQUENCE</scope>
    <source>
        <tissue evidence="1">Skin</tissue>
    </source>
</reference>
<evidence type="ECO:0000313" key="1">
    <source>
        <dbReference type="EMBL" id="CEK84468.1"/>
    </source>
</evidence>
<accession>A0A0B7AUI4</accession>
<sequence length="76" mass="8925">MGAKFQEGQATFHEVDEKRYGCAVCPLLHCLSLMHNLHCQLHLQEIIFHDNINIFKRQLYAYSPAWTYRACNKIDT</sequence>